<dbReference type="Gene3D" id="1.25.40.80">
    <property type="match status" value="1"/>
</dbReference>
<evidence type="ECO:0000313" key="6">
    <source>
        <dbReference type="Proteomes" id="UP000777935"/>
    </source>
</evidence>
<dbReference type="PANTHER" id="PTHR11455">
    <property type="entry name" value="CRYPTOCHROME"/>
    <property type="match status" value="1"/>
</dbReference>
<reference evidence="5 6" key="1">
    <citation type="submission" date="2020-06" db="EMBL/GenBank/DDBJ databases">
        <title>Sulfitobacter algicola sp. nov., isolated from green algae.</title>
        <authorList>
            <person name="Wang C."/>
        </authorList>
    </citation>
    <scope>NUCLEOTIDE SEQUENCE [LARGE SCALE GENOMIC DNA]</scope>
    <source>
        <strain evidence="5 6">1151</strain>
    </source>
</reference>
<dbReference type="Gene3D" id="1.10.579.10">
    <property type="entry name" value="DNA Cyclobutane Dipyrimidine Photolyase, subunit A, domain 3"/>
    <property type="match status" value="1"/>
</dbReference>
<dbReference type="Pfam" id="PF03441">
    <property type="entry name" value="FAD_binding_7"/>
    <property type="match status" value="1"/>
</dbReference>
<evidence type="ECO:0000259" key="4">
    <source>
        <dbReference type="Pfam" id="PF03441"/>
    </source>
</evidence>
<dbReference type="PANTHER" id="PTHR11455:SF9">
    <property type="entry name" value="CRYPTOCHROME CIRCADIAN CLOCK 5 ISOFORM X1"/>
    <property type="match status" value="1"/>
</dbReference>
<dbReference type="EMBL" id="JABUFE010000007">
    <property type="protein sequence ID" value="NSX55557.1"/>
    <property type="molecule type" value="Genomic_DNA"/>
</dbReference>
<evidence type="ECO:0000313" key="5">
    <source>
        <dbReference type="EMBL" id="NSX55557.1"/>
    </source>
</evidence>
<dbReference type="InterPro" id="IPR002081">
    <property type="entry name" value="Cryptochrome/DNA_photolyase_1"/>
</dbReference>
<protein>
    <submittedName>
        <fullName evidence="5">DNA photolyase</fullName>
    </submittedName>
</protein>
<dbReference type="SUPFAM" id="SSF48173">
    <property type="entry name" value="Cryptochrome/photolyase FAD-binding domain"/>
    <property type="match status" value="1"/>
</dbReference>
<proteinExistence type="predicted"/>
<dbReference type="Proteomes" id="UP000777935">
    <property type="component" value="Unassembled WGS sequence"/>
</dbReference>
<keyword evidence="3" id="KW-0274">FAD</keyword>
<evidence type="ECO:0000256" key="3">
    <source>
        <dbReference type="ARBA" id="ARBA00022827"/>
    </source>
</evidence>
<dbReference type="RefSeq" id="WP_174138702.1">
    <property type="nucleotide sequence ID" value="NZ_JABUFE010000007.1"/>
</dbReference>
<comment type="cofactor">
    <cofactor evidence="1">
        <name>FAD</name>
        <dbReference type="ChEBI" id="CHEBI:57692"/>
    </cofactor>
</comment>
<feature type="domain" description="Cryptochrome/DNA photolyase FAD-binding" evidence="4">
    <location>
        <begin position="96"/>
        <end position="224"/>
    </location>
</feature>
<evidence type="ECO:0000256" key="1">
    <source>
        <dbReference type="ARBA" id="ARBA00001974"/>
    </source>
</evidence>
<comment type="caution">
    <text evidence="5">The sequence shown here is derived from an EMBL/GenBank/DDBJ whole genome shotgun (WGS) entry which is preliminary data.</text>
</comment>
<accession>A0ABX2IRM8</accession>
<keyword evidence="2" id="KW-0285">Flavoprotein</keyword>
<name>A0ABX2IRM8_9RHOB</name>
<organism evidence="5 6">
    <name type="scientific">Parasulfitobacter algicola</name>
    <dbReference type="NCBI Taxonomy" id="2614809"/>
    <lineage>
        <taxon>Bacteria</taxon>
        <taxon>Pseudomonadati</taxon>
        <taxon>Pseudomonadota</taxon>
        <taxon>Alphaproteobacteria</taxon>
        <taxon>Rhodobacterales</taxon>
        <taxon>Roseobacteraceae</taxon>
        <taxon>Parasulfitobacter</taxon>
    </lineage>
</organism>
<sequence length="424" mass="46766">MLGLETCVAASRVLALAKGYPGLPIEFPPTRTAALQALSAFVPKAGKDYASGRNYDLAGHPHVSTLSPYIRHRLITEQEVLQAVLGRFSLSSAQKFVQEVFWRTYWKGWLEMRPQVWVDYQRGVQGALNHVQTESGLRDRWEAACKGETDIDCFNHWAQQLVNTGYMHNHARMWFASIWIFTLRLPWELGADFFMRHLLDGDPASNTLSWRWVAGLQTKGKTYLARPDNIAKYTEGRFQPTGLATDAPPLSGPAHPTPMAAPVLDPWTMTDATGILLTEEDLSPGFMLQSKRPVASAVMVAVTGRSPLSVSPHVTKFTQAAAQDTVSRHADKIGDTATLTDVAALVDWARSHNLDQIVTAYAPVGPAADTLTEAVSVFAKENITLTRALRPYDATCWPHATHGFFKFKDKIPKLVGTMKGVGVA</sequence>
<evidence type="ECO:0000256" key="2">
    <source>
        <dbReference type="ARBA" id="ARBA00022630"/>
    </source>
</evidence>
<dbReference type="InterPro" id="IPR036134">
    <property type="entry name" value="Crypto/Photolyase_FAD-like_sf"/>
</dbReference>
<keyword evidence="6" id="KW-1185">Reference proteome</keyword>
<gene>
    <name evidence="5" type="ORF">HRQ87_12160</name>
</gene>
<dbReference type="InterPro" id="IPR005101">
    <property type="entry name" value="Cryptochr/Photolyase_FAD-bd"/>
</dbReference>